<protein>
    <recommendedName>
        <fullName evidence="3">guanylate cyclase</fullName>
        <ecNumber evidence="3">4.6.1.2</ecNumber>
    </recommendedName>
</protein>
<dbReference type="SUPFAM" id="SSF55073">
    <property type="entry name" value="Nucleotide cyclase"/>
    <property type="match status" value="1"/>
</dbReference>
<dbReference type="GO" id="GO:0004016">
    <property type="term" value="F:adenylate cyclase activity"/>
    <property type="evidence" value="ECO:0007669"/>
    <property type="project" value="TreeGrafter"/>
</dbReference>
<dbReference type="GO" id="GO:0004383">
    <property type="term" value="F:guanylate cyclase activity"/>
    <property type="evidence" value="ECO:0007669"/>
    <property type="project" value="UniProtKB-EC"/>
</dbReference>
<dbReference type="Pfam" id="PF07714">
    <property type="entry name" value="PK_Tyr_Ser-Thr"/>
    <property type="match status" value="1"/>
</dbReference>
<dbReference type="PANTHER" id="PTHR11920">
    <property type="entry name" value="GUANYLYL CYCLASE"/>
    <property type="match status" value="1"/>
</dbReference>
<evidence type="ECO:0000259" key="16">
    <source>
        <dbReference type="PROSITE" id="PS50125"/>
    </source>
</evidence>
<dbReference type="GO" id="GO:0007168">
    <property type="term" value="P:receptor guanylyl cyclase signaling pathway"/>
    <property type="evidence" value="ECO:0007669"/>
    <property type="project" value="TreeGrafter"/>
</dbReference>
<dbReference type="InterPro" id="IPR001828">
    <property type="entry name" value="ANF_lig-bd_rcpt"/>
</dbReference>
<dbReference type="InterPro" id="IPR011009">
    <property type="entry name" value="Kinase-like_dom_sf"/>
</dbReference>
<dbReference type="GO" id="GO:0001653">
    <property type="term" value="F:peptide receptor activity"/>
    <property type="evidence" value="ECO:0007669"/>
    <property type="project" value="TreeGrafter"/>
</dbReference>
<evidence type="ECO:0000256" key="11">
    <source>
        <dbReference type="ARBA" id="ARBA00023180"/>
    </source>
</evidence>
<keyword evidence="11" id="KW-0325">Glycoprotein</keyword>
<evidence type="ECO:0000313" key="18">
    <source>
        <dbReference type="WBParaSite" id="scf7180000422736.g9497"/>
    </source>
</evidence>
<dbReference type="PANTHER" id="PTHR11920:SF494">
    <property type="entry name" value="ATRIAL NATRIURETIC PEPTIDE RECEPTOR 2"/>
    <property type="match status" value="1"/>
</dbReference>
<sequence>MLLTSCIRNSVTTLNMQQYNKNNNFNLNIYFLPFFICLLLFILIPSSTQQYNNPSQSFNLLPPINQQPKIQKQHHQRRHPLIFSSSSFSSLVPQYTRFPLNIVVGLPTDADDNPLRNPYKLSIAKAQPVFDVAIEDIITKFKILPPNSLLIAYEDTQLSDAIGPQKIVNHYCNKSVDAVMGMAYVFALAPVARMSQFWGIGGVPVFTTTSKCCNWTVEMFSQQTTNKNIFKDLLKKSSLLSNSKGRNIPDTVREIMLAAYELGMATSGEYVFINIDVSTGSHAEKPWLRQNDSSGSAEENEKAKQAYRALKTISLRRSDLEEYKNFEARVKERAEKKYNYSKNTGKEYEMNNFISAFYDAVLLYAIALNETLSEGLDPRNGRNITSKMWNRTFVGITGNVSIDHNGDRYSDYSLLDLDPEQGKFVEVAYYSGASNELKEITDFHWVGGKPPKDFPVCGWDRSKCPEGYPAHVYALMCLGIVVVILLIGFAIFYRRYRAEAELAKMTWKIKWEELDGEDIGKDKRKKRLNVVGCSSGNNRGKLKSDLLEQSEVLLLRSNSRVSIGSDKRSSSSGATRKISAMLDRKIRSNSGVGKKSIVSCSTNKNNRKFSFSVYSIKSGGSVETIQLQNNAQIFTKTAMYKGTMVAIKMLNLDPKKYPKLELPRSLLIQLKEMKDLQHDHLTRFCGACVDAPNYCIVTEYCPKGSLEDILENEKIKLDKMMKYSLLHDLVKGMHYLHGSLIRTHGRLKTSNCVVDSRFVLKVTDFGLAELHAMEDIKEDELESHAYYRKKLWTAPELLRDPNSPVQGTQKGDVYSFALILHEMLFRKGAFYLGEDECVSPKEILSKLVQPLDPHSDIELFRPLIPQDCQPVDDTPETVKKLIELMMACWSESPSGRPDFSTIRKVVHTLNKENETSNLVDNLLKRMEQYATNLEGLVEERTQEYLGEKKKVEELLHQLLPPSIADQLIGGNPVQAEAYDSVTIYFSDIVGFTALSALSTPMQMSLALLHKVKNFTIRHRPNEQLKLRIGIHSGKKNN</sequence>
<dbReference type="Pfam" id="PF00211">
    <property type="entry name" value="Guanylate_cyc"/>
    <property type="match status" value="1"/>
</dbReference>
<accession>A0A915NYV9</accession>
<dbReference type="SMART" id="SM00044">
    <property type="entry name" value="CYCc"/>
    <property type="match status" value="1"/>
</dbReference>
<dbReference type="InterPro" id="IPR029787">
    <property type="entry name" value="Nucleotide_cyclase"/>
</dbReference>
<dbReference type="GO" id="GO:0035556">
    <property type="term" value="P:intracellular signal transduction"/>
    <property type="evidence" value="ECO:0007669"/>
    <property type="project" value="InterPro"/>
</dbReference>
<evidence type="ECO:0000256" key="9">
    <source>
        <dbReference type="ARBA" id="ARBA00023136"/>
    </source>
</evidence>
<keyword evidence="10" id="KW-0675">Receptor</keyword>
<dbReference type="Proteomes" id="UP000887560">
    <property type="component" value="Unplaced"/>
</dbReference>
<evidence type="ECO:0000256" key="4">
    <source>
        <dbReference type="ARBA" id="ARBA00022692"/>
    </source>
</evidence>
<keyword evidence="6" id="KW-0547">Nucleotide-binding</keyword>
<feature type="transmembrane region" description="Helical" evidence="14">
    <location>
        <begin position="25"/>
        <end position="44"/>
    </location>
</feature>
<dbReference type="InterPro" id="IPR001054">
    <property type="entry name" value="A/G_cyclase"/>
</dbReference>
<evidence type="ECO:0000256" key="5">
    <source>
        <dbReference type="ARBA" id="ARBA00022729"/>
    </source>
</evidence>
<evidence type="ECO:0000259" key="15">
    <source>
        <dbReference type="PROSITE" id="PS50011"/>
    </source>
</evidence>
<dbReference type="Gene3D" id="1.10.510.10">
    <property type="entry name" value="Transferase(Phosphotransferase) domain 1"/>
    <property type="match status" value="1"/>
</dbReference>
<dbReference type="GO" id="GO:0004672">
    <property type="term" value="F:protein kinase activity"/>
    <property type="evidence" value="ECO:0007669"/>
    <property type="project" value="InterPro"/>
</dbReference>
<dbReference type="GO" id="GO:0005524">
    <property type="term" value="F:ATP binding"/>
    <property type="evidence" value="ECO:0007669"/>
    <property type="project" value="InterPro"/>
</dbReference>
<dbReference type="Gene3D" id="3.30.70.1230">
    <property type="entry name" value="Nucleotide cyclase"/>
    <property type="match status" value="1"/>
</dbReference>
<dbReference type="CDD" id="cd14042">
    <property type="entry name" value="PK_GC-A_B"/>
    <property type="match status" value="1"/>
</dbReference>
<dbReference type="EC" id="4.6.1.2" evidence="3"/>
<evidence type="ECO:0000256" key="8">
    <source>
        <dbReference type="ARBA" id="ARBA00023134"/>
    </source>
</evidence>
<dbReference type="FunFam" id="1.10.510.10:FF:000420">
    <property type="entry name" value="Guanylate cyclase"/>
    <property type="match status" value="1"/>
</dbReference>
<dbReference type="SUPFAM" id="SSF53822">
    <property type="entry name" value="Periplasmic binding protein-like I"/>
    <property type="match status" value="1"/>
</dbReference>
<dbReference type="Pfam" id="PF01094">
    <property type="entry name" value="ANF_receptor"/>
    <property type="match status" value="1"/>
</dbReference>
<feature type="domain" description="Guanylate cyclase" evidence="16">
    <location>
        <begin position="982"/>
        <end position="1011"/>
    </location>
</feature>
<feature type="domain" description="Protein kinase" evidence="15">
    <location>
        <begin position="611"/>
        <end position="910"/>
    </location>
</feature>
<dbReference type="GO" id="GO:0005525">
    <property type="term" value="F:GTP binding"/>
    <property type="evidence" value="ECO:0007669"/>
    <property type="project" value="UniProtKB-KW"/>
</dbReference>
<comment type="catalytic activity">
    <reaction evidence="1">
        <text>GTP = 3',5'-cyclic GMP + diphosphate</text>
        <dbReference type="Rhea" id="RHEA:13665"/>
        <dbReference type="ChEBI" id="CHEBI:33019"/>
        <dbReference type="ChEBI" id="CHEBI:37565"/>
        <dbReference type="ChEBI" id="CHEBI:57746"/>
        <dbReference type="EC" id="4.6.1.2"/>
    </reaction>
</comment>
<comment type="subcellular location">
    <subcellularLocation>
        <location evidence="2">Membrane</location>
        <topology evidence="2">Single-pass type I membrane protein</topology>
    </subcellularLocation>
</comment>
<reference evidence="18" key="1">
    <citation type="submission" date="2022-11" db="UniProtKB">
        <authorList>
            <consortium name="WormBaseParasite"/>
        </authorList>
    </citation>
    <scope>IDENTIFICATION</scope>
</reference>
<evidence type="ECO:0000256" key="1">
    <source>
        <dbReference type="ARBA" id="ARBA00001436"/>
    </source>
</evidence>
<proteinExistence type="predicted"/>
<keyword evidence="17" id="KW-1185">Reference proteome</keyword>
<dbReference type="InterPro" id="IPR050401">
    <property type="entry name" value="Cyclic_nucleotide_synthase"/>
</dbReference>
<evidence type="ECO:0000256" key="12">
    <source>
        <dbReference type="ARBA" id="ARBA00023239"/>
    </source>
</evidence>
<evidence type="ECO:0000256" key="14">
    <source>
        <dbReference type="SAM" id="Phobius"/>
    </source>
</evidence>
<evidence type="ECO:0000256" key="7">
    <source>
        <dbReference type="ARBA" id="ARBA00022989"/>
    </source>
</evidence>
<evidence type="ECO:0000256" key="3">
    <source>
        <dbReference type="ARBA" id="ARBA00012202"/>
    </source>
</evidence>
<evidence type="ECO:0000313" key="17">
    <source>
        <dbReference type="Proteomes" id="UP000887560"/>
    </source>
</evidence>
<organism evidence="17 18">
    <name type="scientific">Meloidogyne floridensis</name>
    <dbReference type="NCBI Taxonomy" id="298350"/>
    <lineage>
        <taxon>Eukaryota</taxon>
        <taxon>Metazoa</taxon>
        <taxon>Ecdysozoa</taxon>
        <taxon>Nematoda</taxon>
        <taxon>Chromadorea</taxon>
        <taxon>Rhabditida</taxon>
        <taxon>Tylenchina</taxon>
        <taxon>Tylenchomorpha</taxon>
        <taxon>Tylenchoidea</taxon>
        <taxon>Meloidogynidae</taxon>
        <taxon>Meloidogyninae</taxon>
        <taxon>Meloidogyne</taxon>
    </lineage>
</organism>
<evidence type="ECO:0000256" key="10">
    <source>
        <dbReference type="ARBA" id="ARBA00023170"/>
    </source>
</evidence>
<evidence type="ECO:0000256" key="13">
    <source>
        <dbReference type="ARBA" id="ARBA00023293"/>
    </source>
</evidence>
<dbReference type="PROSITE" id="PS50011">
    <property type="entry name" value="PROTEIN_KINASE_DOM"/>
    <property type="match status" value="1"/>
</dbReference>
<dbReference type="SUPFAM" id="SSF56112">
    <property type="entry name" value="Protein kinase-like (PK-like)"/>
    <property type="match status" value="1"/>
</dbReference>
<keyword evidence="5" id="KW-0732">Signal</keyword>
<dbReference type="GO" id="GO:0005886">
    <property type="term" value="C:plasma membrane"/>
    <property type="evidence" value="ECO:0007669"/>
    <property type="project" value="TreeGrafter"/>
</dbReference>
<dbReference type="InterPro" id="IPR001245">
    <property type="entry name" value="Ser-Thr/Tyr_kinase_cat_dom"/>
</dbReference>
<dbReference type="PROSITE" id="PS50125">
    <property type="entry name" value="GUANYLATE_CYCLASE_2"/>
    <property type="match status" value="1"/>
</dbReference>
<keyword evidence="9 14" id="KW-0472">Membrane</keyword>
<keyword evidence="13" id="KW-0141">cGMP biosynthesis</keyword>
<evidence type="ECO:0000256" key="2">
    <source>
        <dbReference type="ARBA" id="ARBA00004479"/>
    </source>
</evidence>
<dbReference type="Gene3D" id="3.40.50.2300">
    <property type="match status" value="3"/>
</dbReference>
<dbReference type="WBParaSite" id="scf7180000422736.g9497">
    <property type="protein sequence ID" value="scf7180000422736.g9497"/>
    <property type="gene ID" value="scf7180000422736.g9497"/>
</dbReference>
<keyword evidence="4 14" id="KW-0812">Transmembrane</keyword>
<evidence type="ECO:0000256" key="6">
    <source>
        <dbReference type="ARBA" id="ARBA00022741"/>
    </source>
</evidence>
<keyword evidence="8" id="KW-0342">GTP-binding</keyword>
<keyword evidence="12" id="KW-0456">Lyase</keyword>
<dbReference type="InterPro" id="IPR028082">
    <property type="entry name" value="Peripla_BP_I"/>
</dbReference>
<name>A0A915NYV9_9BILA</name>
<feature type="transmembrane region" description="Helical" evidence="14">
    <location>
        <begin position="472"/>
        <end position="493"/>
    </location>
</feature>
<dbReference type="AlphaFoldDB" id="A0A915NYV9"/>
<keyword evidence="7 14" id="KW-1133">Transmembrane helix</keyword>
<dbReference type="InterPro" id="IPR000719">
    <property type="entry name" value="Prot_kinase_dom"/>
</dbReference>
<dbReference type="FunFam" id="3.40.50.2300:FF:000721">
    <property type="entry name" value="Guanylate cyclase"/>
    <property type="match status" value="1"/>
</dbReference>